<proteinExistence type="predicted"/>
<dbReference type="RefSeq" id="WP_275682222.1">
    <property type="nucleotide sequence ID" value="NZ_JAJLJH010000002.1"/>
</dbReference>
<dbReference type="Pfam" id="PF00072">
    <property type="entry name" value="Response_reg"/>
    <property type="match status" value="1"/>
</dbReference>
<dbReference type="InterPro" id="IPR036388">
    <property type="entry name" value="WH-like_DNA-bd_sf"/>
</dbReference>
<feature type="modified residue" description="4-aspartylphosphate" evidence="6">
    <location>
        <position position="52"/>
    </location>
</feature>
<keyword evidence="4 7" id="KW-0238">DNA-binding</keyword>
<evidence type="ECO:0000256" key="7">
    <source>
        <dbReference type="PROSITE-ProRule" id="PRU01091"/>
    </source>
</evidence>
<keyword evidence="2" id="KW-0902">Two-component regulatory system</keyword>
<dbReference type="GO" id="GO:0006355">
    <property type="term" value="P:regulation of DNA-templated transcription"/>
    <property type="evidence" value="ECO:0007669"/>
    <property type="project" value="InterPro"/>
</dbReference>
<dbReference type="InterPro" id="IPR011006">
    <property type="entry name" value="CheY-like_superfamily"/>
</dbReference>
<dbReference type="GO" id="GO:0005829">
    <property type="term" value="C:cytosol"/>
    <property type="evidence" value="ECO:0007669"/>
    <property type="project" value="TreeGrafter"/>
</dbReference>
<dbReference type="InterPro" id="IPR016032">
    <property type="entry name" value="Sig_transdc_resp-reg_C-effctor"/>
</dbReference>
<dbReference type="PROSITE" id="PS50110">
    <property type="entry name" value="RESPONSE_REGULATORY"/>
    <property type="match status" value="1"/>
</dbReference>
<dbReference type="Gene3D" id="3.40.50.2300">
    <property type="match status" value="1"/>
</dbReference>
<dbReference type="InterPro" id="IPR001789">
    <property type="entry name" value="Sig_transdc_resp-reg_receiver"/>
</dbReference>
<evidence type="ECO:0000256" key="3">
    <source>
        <dbReference type="ARBA" id="ARBA00023015"/>
    </source>
</evidence>
<feature type="domain" description="Response regulatory" evidence="8">
    <location>
        <begin position="3"/>
        <end position="116"/>
    </location>
</feature>
<dbReference type="Gene3D" id="6.10.250.690">
    <property type="match status" value="1"/>
</dbReference>
<evidence type="ECO:0000256" key="1">
    <source>
        <dbReference type="ARBA" id="ARBA00022553"/>
    </source>
</evidence>
<evidence type="ECO:0000256" key="2">
    <source>
        <dbReference type="ARBA" id="ARBA00023012"/>
    </source>
</evidence>
<name>A0A9X2C069_9BURK</name>
<dbReference type="SMART" id="SM00862">
    <property type="entry name" value="Trans_reg_C"/>
    <property type="match status" value="1"/>
</dbReference>
<organism evidence="10 11">
    <name type="scientific">Scleromatobacter humisilvae</name>
    <dbReference type="NCBI Taxonomy" id="2897159"/>
    <lineage>
        <taxon>Bacteria</taxon>
        <taxon>Pseudomonadati</taxon>
        <taxon>Pseudomonadota</taxon>
        <taxon>Betaproteobacteria</taxon>
        <taxon>Burkholderiales</taxon>
        <taxon>Sphaerotilaceae</taxon>
        <taxon>Scleromatobacter</taxon>
    </lineage>
</organism>
<comment type="caution">
    <text evidence="10">The sequence shown here is derived from an EMBL/GenBank/DDBJ whole genome shotgun (WGS) entry which is preliminary data.</text>
</comment>
<reference evidence="10" key="1">
    <citation type="submission" date="2021-11" db="EMBL/GenBank/DDBJ databases">
        <title>BS-T2-15 a new species belonging to the Comamonadaceae family isolated from the soil of a French oak forest.</title>
        <authorList>
            <person name="Mieszkin S."/>
            <person name="Alain K."/>
        </authorList>
    </citation>
    <scope>NUCLEOTIDE SEQUENCE</scope>
    <source>
        <strain evidence="10">BS-T2-15</strain>
    </source>
</reference>
<sequence length="250" mass="27383">MITCLIVDDDPALRELVGDHLTRYGLQARLADSAAAMRRELQRGGIDIVLLDLMLPDGDGIELCRDLRMHSKMPVIMLTAQGDPISRVLGLEMGADDYVAKPFEPRELLARIHALMRRSAGALATSPAAASGPEGAAPRFEPAGVPTSRGFGGWQIDWRNRMLISPEGIGLSLSNVEYRLLAAFAEHPGEVLSRGQLVELTRSAASESNERSIDLAVSRLRAKLRESLENPQFIRTVRGRGYQFTAELAR</sequence>
<dbReference type="InterPro" id="IPR001867">
    <property type="entry name" value="OmpR/PhoB-type_DNA-bd"/>
</dbReference>
<evidence type="ECO:0000259" key="8">
    <source>
        <dbReference type="PROSITE" id="PS50110"/>
    </source>
</evidence>
<dbReference type="SUPFAM" id="SSF52172">
    <property type="entry name" value="CheY-like"/>
    <property type="match status" value="1"/>
</dbReference>
<dbReference type="GO" id="GO:0032993">
    <property type="term" value="C:protein-DNA complex"/>
    <property type="evidence" value="ECO:0007669"/>
    <property type="project" value="TreeGrafter"/>
</dbReference>
<dbReference type="GO" id="GO:0000976">
    <property type="term" value="F:transcription cis-regulatory region binding"/>
    <property type="evidence" value="ECO:0007669"/>
    <property type="project" value="TreeGrafter"/>
</dbReference>
<dbReference type="PANTHER" id="PTHR48111">
    <property type="entry name" value="REGULATOR OF RPOS"/>
    <property type="match status" value="1"/>
</dbReference>
<dbReference type="Proteomes" id="UP001139353">
    <property type="component" value="Unassembled WGS sequence"/>
</dbReference>
<evidence type="ECO:0000256" key="5">
    <source>
        <dbReference type="ARBA" id="ARBA00023163"/>
    </source>
</evidence>
<protein>
    <submittedName>
        <fullName evidence="10">Response regulator transcription factor</fullName>
    </submittedName>
</protein>
<keyword evidence="5" id="KW-0804">Transcription</keyword>
<dbReference type="PROSITE" id="PS51755">
    <property type="entry name" value="OMPR_PHOB"/>
    <property type="match status" value="1"/>
</dbReference>
<dbReference type="SUPFAM" id="SSF46894">
    <property type="entry name" value="C-terminal effector domain of the bipartite response regulators"/>
    <property type="match status" value="1"/>
</dbReference>
<evidence type="ECO:0000256" key="6">
    <source>
        <dbReference type="PROSITE-ProRule" id="PRU00169"/>
    </source>
</evidence>
<feature type="DNA-binding region" description="OmpR/PhoB-type" evidence="7">
    <location>
        <begin position="146"/>
        <end position="246"/>
    </location>
</feature>
<keyword evidence="11" id="KW-1185">Reference proteome</keyword>
<dbReference type="AlphaFoldDB" id="A0A9X2C069"/>
<dbReference type="EMBL" id="JAJLJH010000002">
    <property type="protein sequence ID" value="MCK9686191.1"/>
    <property type="molecule type" value="Genomic_DNA"/>
</dbReference>
<keyword evidence="1 6" id="KW-0597">Phosphoprotein</keyword>
<dbReference type="GO" id="GO:0000156">
    <property type="term" value="F:phosphorelay response regulator activity"/>
    <property type="evidence" value="ECO:0007669"/>
    <property type="project" value="TreeGrafter"/>
</dbReference>
<evidence type="ECO:0000256" key="4">
    <source>
        <dbReference type="ARBA" id="ARBA00023125"/>
    </source>
</evidence>
<dbReference type="PANTHER" id="PTHR48111:SF4">
    <property type="entry name" value="DNA-BINDING DUAL TRANSCRIPTIONAL REGULATOR OMPR"/>
    <property type="match status" value="1"/>
</dbReference>
<keyword evidence="3" id="KW-0805">Transcription regulation</keyword>
<dbReference type="SMART" id="SM00448">
    <property type="entry name" value="REC"/>
    <property type="match status" value="1"/>
</dbReference>
<accession>A0A9X2C069</accession>
<evidence type="ECO:0000313" key="10">
    <source>
        <dbReference type="EMBL" id="MCK9686191.1"/>
    </source>
</evidence>
<dbReference type="CDD" id="cd00383">
    <property type="entry name" value="trans_reg_C"/>
    <property type="match status" value="1"/>
</dbReference>
<evidence type="ECO:0000313" key="11">
    <source>
        <dbReference type="Proteomes" id="UP001139353"/>
    </source>
</evidence>
<dbReference type="Pfam" id="PF00486">
    <property type="entry name" value="Trans_reg_C"/>
    <property type="match status" value="1"/>
</dbReference>
<dbReference type="InterPro" id="IPR039420">
    <property type="entry name" value="WalR-like"/>
</dbReference>
<feature type="domain" description="OmpR/PhoB-type" evidence="9">
    <location>
        <begin position="146"/>
        <end position="246"/>
    </location>
</feature>
<gene>
    <name evidence="10" type="ORF">LPC04_10790</name>
</gene>
<evidence type="ECO:0000259" key="9">
    <source>
        <dbReference type="PROSITE" id="PS51755"/>
    </source>
</evidence>
<dbReference type="Gene3D" id="1.10.10.10">
    <property type="entry name" value="Winged helix-like DNA-binding domain superfamily/Winged helix DNA-binding domain"/>
    <property type="match status" value="1"/>
</dbReference>